<dbReference type="AlphaFoldDB" id="A0AAC8Q0T6"/>
<dbReference type="EMBL" id="CP011509">
    <property type="protein sequence ID" value="AKI98884.1"/>
    <property type="molecule type" value="Genomic_DNA"/>
</dbReference>
<organism evidence="3 5">
    <name type="scientific">Archangium gephyra</name>
    <dbReference type="NCBI Taxonomy" id="48"/>
    <lineage>
        <taxon>Bacteria</taxon>
        <taxon>Pseudomonadati</taxon>
        <taxon>Myxococcota</taxon>
        <taxon>Myxococcia</taxon>
        <taxon>Myxococcales</taxon>
        <taxon>Cystobacterineae</taxon>
        <taxon>Archangiaceae</taxon>
        <taxon>Archangium</taxon>
    </lineage>
</organism>
<feature type="region of interest" description="Disordered" evidence="1">
    <location>
        <begin position="201"/>
        <end position="236"/>
    </location>
</feature>
<dbReference type="Proteomes" id="UP000256345">
    <property type="component" value="Unassembled WGS sequence"/>
</dbReference>
<sequence length="264" mass="29798">MKCPECKGQMLERSFEAHQGRQVTLDVCHTCRGLWFDTHESLQLSATGTLRLFRELYDRQGERPPPGHRVLSCPRCDSKLERAHDLAHNNRFQYSRCTQLHGHFISFFQFLREKGIARELTPRELTELRKHVDTLLCSDCGEPVRLANLTACVRCQAPLSLLDPECVENTVRGAQKADGSRRDVAPEVAARLLMNELKLSGFHRKPPPRDRPEHRSNAIPAVTLDAPDRRTSENASGAADAVDLIEMGIELVGVGLRALKHFFT</sequence>
<dbReference type="Proteomes" id="UP000035579">
    <property type="component" value="Chromosome"/>
</dbReference>
<evidence type="ECO:0000259" key="2">
    <source>
        <dbReference type="Pfam" id="PF13453"/>
    </source>
</evidence>
<dbReference type="EMBL" id="QUMU01000006">
    <property type="protein sequence ID" value="REG30801.1"/>
    <property type="molecule type" value="Genomic_DNA"/>
</dbReference>
<accession>A0AAC8Q0T6</accession>
<reference evidence="4 6" key="2">
    <citation type="submission" date="2018-08" db="EMBL/GenBank/DDBJ databases">
        <title>Genomic Encyclopedia of Archaeal and Bacterial Type Strains, Phase II (KMG-II): from individual species to whole genera.</title>
        <authorList>
            <person name="Goeker M."/>
        </authorList>
    </citation>
    <scope>NUCLEOTIDE SEQUENCE [LARGE SCALE GENOMIC DNA]</scope>
    <source>
        <strain evidence="4 6">DSM 2261</strain>
    </source>
</reference>
<name>A0AAC8Q0T6_9BACT</name>
<gene>
    <name evidence="3" type="ORF">AA314_00511</name>
    <name evidence="4" type="ORF">ATI61_106271</name>
</gene>
<evidence type="ECO:0000313" key="5">
    <source>
        <dbReference type="Proteomes" id="UP000035579"/>
    </source>
</evidence>
<evidence type="ECO:0000313" key="6">
    <source>
        <dbReference type="Proteomes" id="UP000256345"/>
    </source>
</evidence>
<dbReference type="KEGG" id="age:AA314_00511"/>
<evidence type="ECO:0000313" key="4">
    <source>
        <dbReference type="EMBL" id="REG30801.1"/>
    </source>
</evidence>
<proteinExistence type="predicted"/>
<reference evidence="3 5" key="1">
    <citation type="submission" date="2015-05" db="EMBL/GenBank/DDBJ databases">
        <title>Genome assembly of Archangium gephyra DSM 2261.</title>
        <authorList>
            <person name="Sharma G."/>
            <person name="Subramanian S."/>
        </authorList>
    </citation>
    <scope>NUCLEOTIDE SEQUENCE [LARGE SCALE GENOMIC DNA]</scope>
    <source>
        <strain evidence="3 5">DSM 2261</strain>
    </source>
</reference>
<evidence type="ECO:0000256" key="1">
    <source>
        <dbReference type="SAM" id="MobiDB-lite"/>
    </source>
</evidence>
<dbReference type="RefSeq" id="WP_047854130.1">
    <property type="nucleotide sequence ID" value="NZ_CP011509.1"/>
</dbReference>
<dbReference type="Pfam" id="PF13453">
    <property type="entry name" value="Zn_ribbon_TFIIB"/>
    <property type="match status" value="1"/>
</dbReference>
<keyword evidence="6" id="KW-1185">Reference proteome</keyword>
<dbReference type="InterPro" id="IPR027392">
    <property type="entry name" value="TF_Znf"/>
</dbReference>
<feature type="compositionally biased region" description="Basic and acidic residues" evidence="1">
    <location>
        <begin position="207"/>
        <end position="216"/>
    </location>
</feature>
<protein>
    <submittedName>
        <fullName evidence="4">TFIIB-like protein</fullName>
    </submittedName>
</protein>
<evidence type="ECO:0000313" key="3">
    <source>
        <dbReference type="EMBL" id="AKI98884.1"/>
    </source>
</evidence>
<feature type="domain" description="Transcription factor zinc-finger" evidence="2">
    <location>
        <begin position="2"/>
        <end position="42"/>
    </location>
</feature>